<feature type="transmembrane region" description="Helical" evidence="6">
    <location>
        <begin position="61"/>
        <end position="83"/>
    </location>
</feature>
<keyword evidence="3 6" id="KW-0812">Transmembrane</keyword>
<dbReference type="PANTHER" id="PTHR32322">
    <property type="entry name" value="INNER MEMBRANE TRANSPORTER"/>
    <property type="match status" value="1"/>
</dbReference>
<dbReference type="InterPro" id="IPR037185">
    <property type="entry name" value="EmrE-like"/>
</dbReference>
<evidence type="ECO:0000256" key="3">
    <source>
        <dbReference type="ARBA" id="ARBA00022692"/>
    </source>
</evidence>
<reference evidence="8 9" key="1">
    <citation type="submission" date="2018-10" db="EMBL/GenBank/DDBJ databases">
        <title>Genomic Encyclopedia of Type Strains, Phase IV (KMG-IV): sequencing the most valuable type-strain genomes for metagenomic binning, comparative biology and taxonomic classification.</title>
        <authorList>
            <person name="Goeker M."/>
        </authorList>
    </citation>
    <scope>NUCLEOTIDE SEQUENCE [LARGE SCALE GENOMIC DNA]</scope>
    <source>
        <strain evidence="8 9">DSM 22008</strain>
    </source>
</reference>
<evidence type="ECO:0000259" key="7">
    <source>
        <dbReference type="Pfam" id="PF00892"/>
    </source>
</evidence>
<dbReference type="EMBL" id="RBII01000001">
    <property type="protein sequence ID" value="RKQ71730.1"/>
    <property type="molecule type" value="Genomic_DNA"/>
</dbReference>
<dbReference type="SUPFAM" id="SSF103481">
    <property type="entry name" value="Multidrug resistance efflux transporter EmrE"/>
    <property type="match status" value="2"/>
</dbReference>
<feature type="transmembrane region" description="Helical" evidence="6">
    <location>
        <begin position="34"/>
        <end position="54"/>
    </location>
</feature>
<evidence type="ECO:0000256" key="2">
    <source>
        <dbReference type="ARBA" id="ARBA00007362"/>
    </source>
</evidence>
<organism evidence="8 9">
    <name type="scientific">Litorimonas taeanensis</name>
    <dbReference type="NCBI Taxonomy" id="568099"/>
    <lineage>
        <taxon>Bacteria</taxon>
        <taxon>Pseudomonadati</taxon>
        <taxon>Pseudomonadota</taxon>
        <taxon>Alphaproteobacteria</taxon>
        <taxon>Maricaulales</taxon>
        <taxon>Robiginitomaculaceae</taxon>
    </lineage>
</organism>
<dbReference type="Proteomes" id="UP000282211">
    <property type="component" value="Unassembled WGS sequence"/>
</dbReference>
<evidence type="ECO:0000256" key="4">
    <source>
        <dbReference type="ARBA" id="ARBA00022989"/>
    </source>
</evidence>
<dbReference type="OrthoDB" id="7165334at2"/>
<accession>A0A420WL64</accession>
<keyword evidence="9" id="KW-1185">Reference proteome</keyword>
<evidence type="ECO:0000313" key="8">
    <source>
        <dbReference type="EMBL" id="RKQ71730.1"/>
    </source>
</evidence>
<name>A0A420WL64_9PROT</name>
<evidence type="ECO:0000256" key="5">
    <source>
        <dbReference type="ARBA" id="ARBA00023136"/>
    </source>
</evidence>
<feature type="transmembrane region" description="Helical" evidence="6">
    <location>
        <begin position="140"/>
        <end position="161"/>
    </location>
</feature>
<feature type="transmembrane region" description="Helical" evidence="6">
    <location>
        <begin position="89"/>
        <end position="109"/>
    </location>
</feature>
<feature type="transmembrane region" description="Helical" evidence="6">
    <location>
        <begin position="235"/>
        <end position="257"/>
    </location>
</feature>
<feature type="transmembrane region" description="Helical" evidence="6">
    <location>
        <begin position="204"/>
        <end position="223"/>
    </location>
</feature>
<gene>
    <name evidence="8" type="ORF">DES40_1059</name>
</gene>
<dbReference type="Pfam" id="PF00892">
    <property type="entry name" value="EamA"/>
    <property type="match status" value="2"/>
</dbReference>
<evidence type="ECO:0000256" key="1">
    <source>
        <dbReference type="ARBA" id="ARBA00004141"/>
    </source>
</evidence>
<feature type="transmembrane region" description="Helical" evidence="6">
    <location>
        <begin position="263"/>
        <end position="280"/>
    </location>
</feature>
<comment type="subcellular location">
    <subcellularLocation>
        <location evidence="1">Membrane</location>
        <topology evidence="1">Multi-pass membrane protein</topology>
    </subcellularLocation>
</comment>
<dbReference type="InterPro" id="IPR000620">
    <property type="entry name" value="EamA_dom"/>
</dbReference>
<feature type="transmembrane region" description="Helical" evidence="6">
    <location>
        <begin position="173"/>
        <end position="192"/>
    </location>
</feature>
<feature type="transmembrane region" description="Helical" evidence="6">
    <location>
        <begin position="116"/>
        <end position="134"/>
    </location>
</feature>
<sequence length="295" mass="32149">MRPLDFWIMMLCCLGWGGNFVISSWALSSTPLPPFMLGAIRAVFVIILMGVYLFRPLPKKFWLLLCVSVAVGFAHLGFLYTGLQTAPASGASVVAQMVIPMATLLSVVFLKEKIGWVRGIAIIAAFLGVCFMVYEPGALSLDWGLFFIFMAYASLAIGSVLMKCVGDIDWKVYVAWTAVVLLFGSSITSIVMETGQVDVISNSPMPVFIAAIYAAVIVSIFSHGQYFRLLQTYDVSVVVPLTLMMTVFATILGVVLLNETLNARYIIGAVIILPAVYVIARRQSSSKTVIDMAEP</sequence>
<dbReference type="InParanoid" id="A0A420WL64"/>
<dbReference type="InterPro" id="IPR050638">
    <property type="entry name" value="AA-Vitamin_Transporters"/>
</dbReference>
<feature type="transmembrane region" description="Helical" evidence="6">
    <location>
        <begin position="7"/>
        <end position="28"/>
    </location>
</feature>
<dbReference type="RefSeq" id="WP_121099478.1">
    <property type="nucleotide sequence ID" value="NZ_RBII01000001.1"/>
</dbReference>
<dbReference type="Gene3D" id="1.10.3730.20">
    <property type="match status" value="1"/>
</dbReference>
<keyword evidence="4 6" id="KW-1133">Transmembrane helix</keyword>
<dbReference type="PANTHER" id="PTHR32322:SF2">
    <property type="entry name" value="EAMA DOMAIN-CONTAINING PROTEIN"/>
    <property type="match status" value="1"/>
</dbReference>
<dbReference type="FunCoup" id="A0A420WL64">
    <property type="interactions" value="91"/>
</dbReference>
<dbReference type="GO" id="GO:0016020">
    <property type="term" value="C:membrane"/>
    <property type="evidence" value="ECO:0007669"/>
    <property type="project" value="UniProtKB-SubCell"/>
</dbReference>
<comment type="caution">
    <text evidence="8">The sequence shown here is derived from an EMBL/GenBank/DDBJ whole genome shotgun (WGS) entry which is preliminary data.</text>
</comment>
<evidence type="ECO:0000256" key="6">
    <source>
        <dbReference type="SAM" id="Phobius"/>
    </source>
</evidence>
<feature type="domain" description="EamA" evidence="7">
    <location>
        <begin position="8"/>
        <end position="133"/>
    </location>
</feature>
<protein>
    <submittedName>
        <fullName evidence="8">EamA-like transporter family protein</fullName>
    </submittedName>
</protein>
<feature type="domain" description="EamA" evidence="7">
    <location>
        <begin position="143"/>
        <end position="280"/>
    </location>
</feature>
<keyword evidence="5 6" id="KW-0472">Membrane</keyword>
<proteinExistence type="inferred from homology"/>
<evidence type="ECO:0000313" key="9">
    <source>
        <dbReference type="Proteomes" id="UP000282211"/>
    </source>
</evidence>
<comment type="similarity">
    <text evidence="2">Belongs to the EamA transporter family.</text>
</comment>
<dbReference type="AlphaFoldDB" id="A0A420WL64"/>